<dbReference type="Pfam" id="PF00440">
    <property type="entry name" value="TetR_N"/>
    <property type="match status" value="1"/>
</dbReference>
<dbReference type="AlphaFoldDB" id="A0A8J3FGC9"/>
<reference evidence="4" key="1">
    <citation type="journal article" date="2014" name="Int. J. Syst. Evol. Microbiol.">
        <title>Complete genome sequence of Corynebacterium casei LMG S-19264T (=DSM 44701T), isolated from a smear-ripened cheese.</title>
        <authorList>
            <consortium name="US DOE Joint Genome Institute (JGI-PGF)"/>
            <person name="Walter F."/>
            <person name="Albersmeier A."/>
            <person name="Kalinowski J."/>
            <person name="Ruckert C."/>
        </authorList>
    </citation>
    <scope>NUCLEOTIDE SEQUENCE</scope>
    <source>
        <strain evidence="4">JCM 14719</strain>
    </source>
</reference>
<keyword evidence="1 2" id="KW-0238">DNA-binding</keyword>
<evidence type="ECO:0000256" key="1">
    <source>
        <dbReference type="ARBA" id="ARBA00023125"/>
    </source>
</evidence>
<feature type="domain" description="HTH tetR-type" evidence="3">
    <location>
        <begin position="2"/>
        <end position="49"/>
    </location>
</feature>
<feature type="DNA-binding region" description="H-T-H motif" evidence="2">
    <location>
        <begin position="25"/>
        <end position="44"/>
    </location>
</feature>
<dbReference type="InterPro" id="IPR001647">
    <property type="entry name" value="HTH_TetR"/>
</dbReference>
<dbReference type="InterPro" id="IPR009057">
    <property type="entry name" value="Homeodomain-like_sf"/>
</dbReference>
<keyword evidence="5" id="KW-1185">Reference proteome</keyword>
<protein>
    <recommendedName>
        <fullName evidence="3">HTH tetR-type domain-containing protein</fullName>
    </recommendedName>
</protein>
<accession>A0A8J3FGC9</accession>
<comment type="caution">
    <text evidence="4">The sequence shown here is derived from an EMBL/GenBank/DDBJ whole genome shotgun (WGS) entry which is preliminary data.</text>
</comment>
<dbReference type="Gene3D" id="1.10.357.10">
    <property type="entry name" value="Tetracycline Repressor, domain 2"/>
    <property type="match status" value="1"/>
</dbReference>
<organism evidence="4 5">
    <name type="scientific">Calditerricola satsumensis</name>
    <dbReference type="NCBI Taxonomy" id="373054"/>
    <lineage>
        <taxon>Bacteria</taxon>
        <taxon>Bacillati</taxon>
        <taxon>Bacillota</taxon>
        <taxon>Bacilli</taxon>
        <taxon>Bacillales</taxon>
        <taxon>Bacillaceae</taxon>
        <taxon>Calditerricola</taxon>
    </lineage>
</organism>
<dbReference type="GO" id="GO:0003677">
    <property type="term" value="F:DNA binding"/>
    <property type="evidence" value="ECO:0007669"/>
    <property type="project" value="UniProtKB-UniRule"/>
</dbReference>
<proteinExistence type="predicted"/>
<dbReference type="EMBL" id="BMOF01000104">
    <property type="protein sequence ID" value="GGK08846.1"/>
    <property type="molecule type" value="Genomic_DNA"/>
</dbReference>
<evidence type="ECO:0000313" key="4">
    <source>
        <dbReference type="EMBL" id="GGK08846.1"/>
    </source>
</evidence>
<dbReference type="RefSeq" id="WP_188818260.1">
    <property type="nucleotide sequence ID" value="NZ_BMOF01000104.1"/>
</dbReference>
<reference evidence="4" key="2">
    <citation type="submission" date="2020-09" db="EMBL/GenBank/DDBJ databases">
        <authorList>
            <person name="Sun Q."/>
            <person name="Ohkuma M."/>
        </authorList>
    </citation>
    <scope>NUCLEOTIDE SEQUENCE</scope>
    <source>
        <strain evidence="4">JCM 14719</strain>
    </source>
</reference>
<evidence type="ECO:0000259" key="3">
    <source>
        <dbReference type="PROSITE" id="PS50977"/>
    </source>
</evidence>
<dbReference type="Proteomes" id="UP000637720">
    <property type="component" value="Unassembled WGS sequence"/>
</dbReference>
<evidence type="ECO:0000256" key="2">
    <source>
        <dbReference type="PROSITE-ProRule" id="PRU00335"/>
    </source>
</evidence>
<evidence type="ECO:0000313" key="5">
    <source>
        <dbReference type="Proteomes" id="UP000637720"/>
    </source>
</evidence>
<dbReference type="PROSITE" id="PS50977">
    <property type="entry name" value="HTH_TETR_2"/>
    <property type="match status" value="1"/>
</dbReference>
<dbReference type="SUPFAM" id="SSF46689">
    <property type="entry name" value="Homeodomain-like"/>
    <property type="match status" value="1"/>
</dbReference>
<gene>
    <name evidence="4" type="ORF">GCM10007043_23580</name>
</gene>
<name>A0A8J3FGC9_9BACI</name>
<sequence length="49" mass="5484">MTTKRAQIVAIAADVIHKKGYQNTKVEDVLLAAEIGKGQFYHYFSSLND</sequence>